<dbReference type="PANTHER" id="PTHR45663">
    <property type="entry name" value="GEO12009P1"/>
    <property type="match status" value="1"/>
</dbReference>
<evidence type="ECO:0000259" key="10">
    <source>
        <dbReference type="PROSITE" id="PS51352"/>
    </source>
</evidence>
<evidence type="ECO:0000313" key="12">
    <source>
        <dbReference type="Proteomes" id="UP000054010"/>
    </source>
</evidence>
<evidence type="ECO:0000256" key="8">
    <source>
        <dbReference type="PIRSR" id="PIRSR000077-1"/>
    </source>
</evidence>
<dbReference type="InterPro" id="IPR013766">
    <property type="entry name" value="Thioredoxin_domain"/>
</dbReference>
<keyword evidence="4 9" id="KW-1015">Disulfide bond</keyword>
<evidence type="ECO:0000256" key="5">
    <source>
        <dbReference type="ARBA" id="ARBA00023284"/>
    </source>
</evidence>
<dbReference type="PROSITE" id="PS00194">
    <property type="entry name" value="THIOREDOXIN_1"/>
    <property type="match status" value="1"/>
</dbReference>
<dbReference type="PROSITE" id="PS51352">
    <property type="entry name" value="THIOREDOXIN_2"/>
    <property type="match status" value="1"/>
</dbReference>
<evidence type="ECO:0000256" key="6">
    <source>
        <dbReference type="NCBIfam" id="TIGR01068"/>
    </source>
</evidence>
<dbReference type="PRINTS" id="PR00421">
    <property type="entry name" value="THIOREDOXIN"/>
</dbReference>
<dbReference type="GO" id="GO:0005829">
    <property type="term" value="C:cytosol"/>
    <property type="evidence" value="ECO:0007669"/>
    <property type="project" value="TreeGrafter"/>
</dbReference>
<feature type="active site" description="Nucleophile" evidence="8">
    <location>
        <position position="35"/>
    </location>
</feature>
<dbReference type="Pfam" id="PF00085">
    <property type="entry name" value="Thioredoxin"/>
    <property type="match status" value="1"/>
</dbReference>
<dbReference type="NCBIfam" id="TIGR01068">
    <property type="entry name" value="thioredoxin"/>
    <property type="match status" value="1"/>
</dbReference>
<dbReference type="STRING" id="765420.OSCT_3085"/>
<protein>
    <recommendedName>
        <fullName evidence="6 7">Thioredoxin</fullName>
    </recommendedName>
</protein>
<dbReference type="InterPro" id="IPR017937">
    <property type="entry name" value="Thioredoxin_CS"/>
</dbReference>
<gene>
    <name evidence="11" type="ORF">OSCT_3085</name>
</gene>
<evidence type="ECO:0000256" key="3">
    <source>
        <dbReference type="ARBA" id="ARBA00022982"/>
    </source>
</evidence>
<evidence type="ECO:0000256" key="1">
    <source>
        <dbReference type="ARBA" id="ARBA00008987"/>
    </source>
</evidence>
<reference evidence="11 12" key="1">
    <citation type="journal article" date="2011" name="J. Bacteriol.">
        <title>Draft genome sequence of the anoxygenic filamentous phototrophic bacterium Oscillochloris trichoides subsp. DG-6.</title>
        <authorList>
            <person name="Kuznetsov B.B."/>
            <person name="Ivanovsky R.N."/>
            <person name="Keppen O.I."/>
            <person name="Sukhacheva M.V."/>
            <person name="Bumazhkin B.K."/>
            <person name="Patutina E.O."/>
            <person name="Beletsky A.V."/>
            <person name="Mardanov A.V."/>
            <person name="Baslerov R.V."/>
            <person name="Panteleeva A.N."/>
            <person name="Kolganova T.V."/>
            <person name="Ravin N.V."/>
            <person name="Skryabin K.G."/>
        </authorList>
    </citation>
    <scope>NUCLEOTIDE SEQUENCE [LARGE SCALE GENOMIC DNA]</scope>
    <source>
        <strain evidence="11 12">DG-6</strain>
    </source>
</reference>
<name>E1IID4_9CHLR</name>
<dbReference type="Gene3D" id="3.40.30.10">
    <property type="entry name" value="Glutaredoxin"/>
    <property type="match status" value="1"/>
</dbReference>
<dbReference type="InterPro" id="IPR036249">
    <property type="entry name" value="Thioredoxin-like_sf"/>
</dbReference>
<feature type="domain" description="Thioredoxin" evidence="10">
    <location>
        <begin position="1"/>
        <end position="108"/>
    </location>
</feature>
<keyword evidence="12" id="KW-1185">Reference proteome</keyword>
<feature type="site" description="Contributes to redox potential value" evidence="8">
    <location>
        <position position="33"/>
    </location>
</feature>
<dbReference type="PIRSF" id="PIRSF000077">
    <property type="entry name" value="Thioredoxin"/>
    <property type="match status" value="1"/>
</dbReference>
<dbReference type="GO" id="GO:0015035">
    <property type="term" value="F:protein-disulfide reductase activity"/>
    <property type="evidence" value="ECO:0007669"/>
    <property type="project" value="UniProtKB-UniRule"/>
</dbReference>
<dbReference type="SUPFAM" id="SSF52833">
    <property type="entry name" value="Thioredoxin-like"/>
    <property type="match status" value="1"/>
</dbReference>
<evidence type="ECO:0000256" key="2">
    <source>
        <dbReference type="ARBA" id="ARBA00022448"/>
    </source>
</evidence>
<evidence type="ECO:0000256" key="9">
    <source>
        <dbReference type="PIRSR" id="PIRSR000077-4"/>
    </source>
</evidence>
<feature type="site" description="Contributes to redox potential value" evidence="8">
    <location>
        <position position="34"/>
    </location>
</feature>
<dbReference type="eggNOG" id="COG3118">
    <property type="taxonomic scope" value="Bacteria"/>
</dbReference>
<evidence type="ECO:0000256" key="4">
    <source>
        <dbReference type="ARBA" id="ARBA00023157"/>
    </source>
</evidence>
<comment type="caution">
    <text evidence="11">The sequence shown here is derived from an EMBL/GenBank/DDBJ whole genome shotgun (WGS) entry which is preliminary data.</text>
</comment>
<dbReference type="FunFam" id="3.40.30.10:FF:000001">
    <property type="entry name" value="Thioredoxin"/>
    <property type="match status" value="1"/>
</dbReference>
<accession>E1IID4</accession>
<evidence type="ECO:0000313" key="11">
    <source>
        <dbReference type="EMBL" id="EFO79009.1"/>
    </source>
</evidence>
<feature type="active site" description="Nucleophile" evidence="8">
    <location>
        <position position="32"/>
    </location>
</feature>
<comment type="similarity">
    <text evidence="1 7">Belongs to the thioredoxin family.</text>
</comment>
<feature type="disulfide bond" description="Redox-active" evidence="9">
    <location>
        <begin position="32"/>
        <end position="35"/>
    </location>
</feature>
<sequence length="108" mass="11828">MAKPVKVTDAEFEQAVLKSDKPVVVDFWAPWCGPCRAIAPTLDKLAGEFEGKLTIAKVNTDEEIRWAGQLGIQGIPTLVIFKGGKEVQRLVGLRSEGAYRDVFNQVLG</sequence>
<proteinExistence type="inferred from homology"/>
<keyword evidence="3" id="KW-0249">Electron transport</keyword>
<evidence type="ECO:0000256" key="7">
    <source>
        <dbReference type="PIRNR" id="PIRNR000077"/>
    </source>
</evidence>
<feature type="site" description="Deprotonates C-terminal active site Cys" evidence="8">
    <location>
        <position position="26"/>
    </location>
</feature>
<keyword evidence="2" id="KW-0813">Transport</keyword>
<dbReference type="Proteomes" id="UP000054010">
    <property type="component" value="Unassembled WGS sequence"/>
</dbReference>
<dbReference type="AlphaFoldDB" id="E1IID4"/>
<dbReference type="InterPro" id="IPR005746">
    <property type="entry name" value="Thioredoxin"/>
</dbReference>
<organism evidence="11 12">
    <name type="scientific">Oscillochloris trichoides DG-6</name>
    <dbReference type="NCBI Taxonomy" id="765420"/>
    <lineage>
        <taxon>Bacteria</taxon>
        <taxon>Bacillati</taxon>
        <taxon>Chloroflexota</taxon>
        <taxon>Chloroflexia</taxon>
        <taxon>Chloroflexales</taxon>
        <taxon>Chloroflexineae</taxon>
        <taxon>Oscillochloridaceae</taxon>
        <taxon>Oscillochloris</taxon>
    </lineage>
</organism>
<dbReference type="GO" id="GO:0045454">
    <property type="term" value="P:cell redox homeostasis"/>
    <property type="evidence" value="ECO:0007669"/>
    <property type="project" value="TreeGrafter"/>
</dbReference>
<dbReference type="CDD" id="cd02947">
    <property type="entry name" value="TRX_family"/>
    <property type="match status" value="1"/>
</dbReference>
<dbReference type="OrthoDB" id="9790390at2"/>
<dbReference type="PANTHER" id="PTHR45663:SF11">
    <property type="entry name" value="GEO12009P1"/>
    <property type="match status" value="1"/>
</dbReference>
<dbReference type="EMBL" id="ADVR01000133">
    <property type="protein sequence ID" value="EFO79009.1"/>
    <property type="molecule type" value="Genomic_DNA"/>
</dbReference>
<dbReference type="HOGENOM" id="CLU_090389_10_2_0"/>
<keyword evidence="5 9" id="KW-0676">Redox-active center</keyword>